<dbReference type="Proteomes" id="UP001138997">
    <property type="component" value="Unassembled WGS sequence"/>
</dbReference>
<dbReference type="AlphaFoldDB" id="A0A9X1NHI6"/>
<dbReference type="InterPro" id="IPR050366">
    <property type="entry name" value="BP-dependent_transpt_permease"/>
</dbReference>
<dbReference type="GO" id="GO:0005886">
    <property type="term" value="C:plasma membrane"/>
    <property type="evidence" value="ECO:0007669"/>
    <property type="project" value="UniProtKB-SubCell"/>
</dbReference>
<dbReference type="Gene3D" id="1.10.3720.10">
    <property type="entry name" value="MetI-like"/>
    <property type="match status" value="1"/>
</dbReference>
<reference evidence="9" key="1">
    <citation type="submission" date="2021-11" db="EMBL/GenBank/DDBJ databases">
        <title>Streptomyces corallinus and Kineosporia corallina sp. nov., two new coral-derived marine actinobacteria.</title>
        <authorList>
            <person name="Buangrab K."/>
            <person name="Sutthacheep M."/>
            <person name="Yeemin T."/>
            <person name="Harunari E."/>
            <person name="Igarashi Y."/>
            <person name="Sripreechasak P."/>
            <person name="Kanchanasin P."/>
            <person name="Tanasupawat S."/>
            <person name="Phongsopitanun W."/>
        </authorList>
    </citation>
    <scope>NUCLEOTIDE SEQUENCE</scope>
    <source>
        <strain evidence="9">JCM 31032</strain>
    </source>
</reference>
<dbReference type="Pfam" id="PF12911">
    <property type="entry name" value="OppC_N"/>
    <property type="match status" value="1"/>
</dbReference>
<feature type="transmembrane region" description="Helical" evidence="7">
    <location>
        <begin position="259"/>
        <end position="280"/>
    </location>
</feature>
<feature type="transmembrane region" description="Helical" evidence="7">
    <location>
        <begin position="32"/>
        <end position="50"/>
    </location>
</feature>
<dbReference type="RefSeq" id="WP_231446118.1">
    <property type="nucleotide sequence ID" value="NZ_JAJOMB010000014.1"/>
</dbReference>
<feature type="domain" description="ABC transmembrane type-1" evidence="8">
    <location>
        <begin position="93"/>
        <end position="282"/>
    </location>
</feature>
<keyword evidence="10" id="KW-1185">Reference proteome</keyword>
<dbReference type="PANTHER" id="PTHR43386:SF1">
    <property type="entry name" value="D,D-DIPEPTIDE TRANSPORT SYSTEM PERMEASE PROTEIN DDPC-RELATED"/>
    <property type="match status" value="1"/>
</dbReference>
<feature type="transmembrane region" description="Helical" evidence="7">
    <location>
        <begin position="137"/>
        <end position="157"/>
    </location>
</feature>
<dbReference type="SUPFAM" id="SSF161098">
    <property type="entry name" value="MetI-like"/>
    <property type="match status" value="1"/>
</dbReference>
<sequence length="302" mass="31414">MSSSAPAAPVARRSRARQVAASTWASATGRTGLVMLAITLLVAVFGPLLVSTSPTAQNLMATNQPPSWLGGSGGLMGTDALGRDVFSRAVHGLRLSLLFGLGVATASAVLGLALGLLAGYEQRFAGPVLLRLADIQFALPFVVVGLALTAVMGPGILKLSIVLAIWGWTVYARTIVTSVAQVCRMDYITAARTHGMGATRLLLRHVTPNVLGPVVVLWTTSAGVMILVESSLSLLGLGTQPPSFSLGTMLGDATTQLRLAWWAVVAPGSVLLWIVLAFNLTGDGLRDALSSSGRIEHDPELV</sequence>
<evidence type="ECO:0000256" key="6">
    <source>
        <dbReference type="ARBA" id="ARBA00023136"/>
    </source>
</evidence>
<evidence type="ECO:0000256" key="4">
    <source>
        <dbReference type="ARBA" id="ARBA00022692"/>
    </source>
</evidence>
<comment type="subcellular location">
    <subcellularLocation>
        <location evidence="1 7">Cell membrane</location>
        <topology evidence="1 7">Multi-pass membrane protein</topology>
    </subcellularLocation>
</comment>
<gene>
    <name evidence="9" type="ORF">LR394_24020</name>
</gene>
<comment type="caution">
    <text evidence="9">The sequence shown here is derived from an EMBL/GenBank/DDBJ whole genome shotgun (WGS) entry which is preliminary data.</text>
</comment>
<evidence type="ECO:0000313" key="9">
    <source>
        <dbReference type="EMBL" id="MCD5313979.1"/>
    </source>
</evidence>
<evidence type="ECO:0000256" key="1">
    <source>
        <dbReference type="ARBA" id="ARBA00004651"/>
    </source>
</evidence>
<keyword evidence="3" id="KW-1003">Cell membrane</keyword>
<dbReference type="InterPro" id="IPR025966">
    <property type="entry name" value="OppC_N"/>
</dbReference>
<organism evidence="9 10">
    <name type="scientific">Kineosporia babensis</name>
    <dbReference type="NCBI Taxonomy" id="499548"/>
    <lineage>
        <taxon>Bacteria</taxon>
        <taxon>Bacillati</taxon>
        <taxon>Actinomycetota</taxon>
        <taxon>Actinomycetes</taxon>
        <taxon>Kineosporiales</taxon>
        <taxon>Kineosporiaceae</taxon>
        <taxon>Kineosporia</taxon>
    </lineage>
</organism>
<evidence type="ECO:0000313" key="10">
    <source>
        <dbReference type="Proteomes" id="UP001138997"/>
    </source>
</evidence>
<keyword evidence="4 7" id="KW-0812">Transmembrane</keyword>
<evidence type="ECO:0000256" key="3">
    <source>
        <dbReference type="ARBA" id="ARBA00022475"/>
    </source>
</evidence>
<evidence type="ECO:0000256" key="5">
    <source>
        <dbReference type="ARBA" id="ARBA00022989"/>
    </source>
</evidence>
<dbReference type="CDD" id="cd06261">
    <property type="entry name" value="TM_PBP2"/>
    <property type="match status" value="1"/>
</dbReference>
<protein>
    <submittedName>
        <fullName evidence="9">ABC transporter permease</fullName>
    </submittedName>
</protein>
<evidence type="ECO:0000259" key="8">
    <source>
        <dbReference type="PROSITE" id="PS50928"/>
    </source>
</evidence>
<dbReference type="EMBL" id="JAJOMB010000014">
    <property type="protein sequence ID" value="MCD5313979.1"/>
    <property type="molecule type" value="Genomic_DNA"/>
</dbReference>
<feature type="transmembrane region" description="Helical" evidence="7">
    <location>
        <begin position="95"/>
        <end position="117"/>
    </location>
</feature>
<dbReference type="GO" id="GO:0055085">
    <property type="term" value="P:transmembrane transport"/>
    <property type="evidence" value="ECO:0007669"/>
    <property type="project" value="InterPro"/>
</dbReference>
<name>A0A9X1NHI6_9ACTN</name>
<evidence type="ECO:0000256" key="2">
    <source>
        <dbReference type="ARBA" id="ARBA00022448"/>
    </source>
</evidence>
<comment type="similarity">
    <text evidence="7">Belongs to the binding-protein-dependent transport system permease family.</text>
</comment>
<feature type="transmembrane region" description="Helical" evidence="7">
    <location>
        <begin position="210"/>
        <end position="239"/>
    </location>
</feature>
<proteinExistence type="inferred from homology"/>
<accession>A0A9X1NHI6</accession>
<dbReference type="Pfam" id="PF00528">
    <property type="entry name" value="BPD_transp_1"/>
    <property type="match status" value="1"/>
</dbReference>
<dbReference type="PROSITE" id="PS50928">
    <property type="entry name" value="ABC_TM1"/>
    <property type="match status" value="1"/>
</dbReference>
<dbReference type="PANTHER" id="PTHR43386">
    <property type="entry name" value="OLIGOPEPTIDE TRANSPORT SYSTEM PERMEASE PROTEIN APPC"/>
    <property type="match status" value="1"/>
</dbReference>
<dbReference type="InterPro" id="IPR000515">
    <property type="entry name" value="MetI-like"/>
</dbReference>
<dbReference type="InterPro" id="IPR035906">
    <property type="entry name" value="MetI-like_sf"/>
</dbReference>
<keyword evidence="6 7" id="KW-0472">Membrane</keyword>
<keyword evidence="5 7" id="KW-1133">Transmembrane helix</keyword>
<evidence type="ECO:0000256" key="7">
    <source>
        <dbReference type="RuleBase" id="RU363032"/>
    </source>
</evidence>
<keyword evidence="2 7" id="KW-0813">Transport</keyword>